<dbReference type="InterPro" id="IPR004948">
    <property type="entry name" value="Nuc-triphosphatase_THEP1"/>
</dbReference>
<feature type="binding site" evidence="4">
    <location>
        <begin position="8"/>
        <end position="15"/>
    </location>
    <ligand>
        <name>ATP</name>
        <dbReference type="ChEBI" id="CHEBI:30616"/>
    </ligand>
</feature>
<comment type="caution">
    <text evidence="5">The sequence shown here is derived from an EMBL/GenBank/DDBJ whole genome shotgun (WGS) entry which is preliminary data.</text>
</comment>
<evidence type="ECO:0000256" key="3">
    <source>
        <dbReference type="ARBA" id="ARBA00022840"/>
    </source>
</evidence>
<comment type="catalytic activity">
    <reaction evidence="4">
        <text>a ribonucleoside 5'-triphosphate + H2O = a ribonucleoside 5'-diphosphate + phosphate + H(+)</text>
        <dbReference type="Rhea" id="RHEA:23680"/>
        <dbReference type="ChEBI" id="CHEBI:15377"/>
        <dbReference type="ChEBI" id="CHEBI:15378"/>
        <dbReference type="ChEBI" id="CHEBI:43474"/>
        <dbReference type="ChEBI" id="CHEBI:57930"/>
        <dbReference type="ChEBI" id="CHEBI:61557"/>
        <dbReference type="EC" id="3.6.1.15"/>
    </reaction>
</comment>
<keyword evidence="1 4" id="KW-0547">Nucleotide-binding</keyword>
<keyword evidence="2 4" id="KW-0378">Hydrolase</keyword>
<accession>A0A7C4BBY5</accession>
<evidence type="ECO:0000313" key="5">
    <source>
        <dbReference type="EMBL" id="HGI87380.1"/>
    </source>
</evidence>
<dbReference type="HAMAP" id="MF_00796">
    <property type="entry name" value="NTPase_1"/>
    <property type="match status" value="1"/>
</dbReference>
<dbReference type="SUPFAM" id="SSF52540">
    <property type="entry name" value="P-loop containing nucleoside triphosphate hydrolases"/>
    <property type="match status" value="1"/>
</dbReference>
<dbReference type="InterPro" id="IPR027417">
    <property type="entry name" value="P-loop_NTPase"/>
</dbReference>
<name>A0A7C4BBY5_9CREN</name>
<dbReference type="GO" id="GO:0017111">
    <property type="term" value="F:ribonucleoside triphosphate phosphatase activity"/>
    <property type="evidence" value="ECO:0007669"/>
    <property type="project" value="UniProtKB-UniRule"/>
</dbReference>
<evidence type="ECO:0000256" key="4">
    <source>
        <dbReference type="HAMAP-Rule" id="MF_00796"/>
    </source>
</evidence>
<dbReference type="GO" id="GO:0005524">
    <property type="term" value="F:ATP binding"/>
    <property type="evidence" value="ECO:0007669"/>
    <property type="project" value="UniProtKB-UniRule"/>
</dbReference>
<gene>
    <name evidence="5" type="ORF">ENV14_03185</name>
</gene>
<dbReference type="EC" id="3.6.1.15" evidence="4"/>
<sequence length="184" mass="21039">MFALAITGEPGVGKTTLLMKVVEFLKSKGINIYGFYCPEVREMGRRIGFKIIDIAKGAQGWLAIVPEKAIELGYDIRYMKRIGRYVVIENEAERVGKESLTYQQRGVLVIDEIGPMELSIDGLRKAIIRALYEATNILVILHRNMRDLEVINVLNKKGVEILKLTKQNRGRIYEEVLNKVIMKW</sequence>
<dbReference type="PANTHER" id="PTHR43146:SF1">
    <property type="entry name" value="CANCER-RELATED NUCLEOSIDE-TRIPHOSPHATASE"/>
    <property type="match status" value="1"/>
</dbReference>
<organism evidence="5">
    <name type="scientific">Ignisphaera aggregans</name>
    <dbReference type="NCBI Taxonomy" id="334771"/>
    <lineage>
        <taxon>Archaea</taxon>
        <taxon>Thermoproteota</taxon>
        <taxon>Thermoprotei</taxon>
        <taxon>Desulfurococcales</taxon>
        <taxon>Desulfurococcaceae</taxon>
        <taxon>Ignisphaera</taxon>
    </lineage>
</organism>
<dbReference type="EMBL" id="DTFF01000024">
    <property type="protein sequence ID" value="HGI87380.1"/>
    <property type="molecule type" value="Genomic_DNA"/>
</dbReference>
<keyword evidence="3 4" id="KW-0067">ATP-binding</keyword>
<proteinExistence type="inferred from homology"/>
<dbReference type="PANTHER" id="PTHR43146">
    <property type="entry name" value="CANCER-RELATED NUCLEOSIDE-TRIPHOSPHATASE"/>
    <property type="match status" value="1"/>
</dbReference>
<feature type="binding site" evidence="4">
    <location>
        <begin position="107"/>
        <end position="114"/>
    </location>
    <ligand>
        <name>ATP</name>
        <dbReference type="ChEBI" id="CHEBI:30616"/>
    </ligand>
</feature>
<dbReference type="AlphaFoldDB" id="A0A7C4BBY5"/>
<dbReference type="NCBIfam" id="NF010248">
    <property type="entry name" value="PRK13695.1"/>
    <property type="match status" value="1"/>
</dbReference>
<comment type="function">
    <text evidence="4">Has nucleotide phosphatase activity towards ATP, GTP, CTP, TTP and UTP. May hydrolyze nucleoside diphosphates with lower efficiency.</text>
</comment>
<evidence type="ECO:0000256" key="2">
    <source>
        <dbReference type="ARBA" id="ARBA00022801"/>
    </source>
</evidence>
<evidence type="ECO:0000256" key="1">
    <source>
        <dbReference type="ARBA" id="ARBA00022741"/>
    </source>
</evidence>
<comment type="similarity">
    <text evidence="4">Belongs to the THEP1 NTPase family.</text>
</comment>
<dbReference type="Pfam" id="PF03266">
    <property type="entry name" value="NTPase_1"/>
    <property type="match status" value="1"/>
</dbReference>
<dbReference type="Gene3D" id="3.40.50.300">
    <property type="entry name" value="P-loop containing nucleotide triphosphate hydrolases"/>
    <property type="match status" value="1"/>
</dbReference>
<reference evidence="5" key="1">
    <citation type="journal article" date="2020" name="mSystems">
        <title>Genome- and Community-Level Interaction Insights into Carbon Utilization and Element Cycling Functions of Hydrothermarchaeota in Hydrothermal Sediment.</title>
        <authorList>
            <person name="Zhou Z."/>
            <person name="Liu Y."/>
            <person name="Xu W."/>
            <person name="Pan J."/>
            <person name="Luo Z.H."/>
            <person name="Li M."/>
        </authorList>
    </citation>
    <scope>NUCLEOTIDE SEQUENCE [LARGE SCALE GENOMIC DNA]</scope>
    <source>
        <strain evidence="5">SpSt-732</strain>
    </source>
</reference>
<protein>
    <recommendedName>
        <fullName evidence="4">Nucleoside-triphosphatase ENV14_03185</fullName>
        <shortName evidence="4">NTPase</shortName>
        <ecNumber evidence="4">3.6.1.15</ecNumber>
    </recommendedName>
    <alternativeName>
        <fullName evidence="4">Nucleoside triphosphate phosphohydrolase</fullName>
    </alternativeName>
</protein>